<evidence type="ECO:0000313" key="1">
    <source>
        <dbReference type="EMBL" id="GAB56272.1"/>
    </source>
</evidence>
<keyword evidence="2" id="KW-1185">Reference proteome</keyword>
<sequence>MAANKSNGISGDVRHLINDAVQIELANLAATLNDVKDPIDKLNFLAKLLPYVCSPIKPLASRGARIELGEEEF</sequence>
<comment type="caution">
    <text evidence="1">The sequence shown here is derived from an EMBL/GenBank/DDBJ whole genome shotgun (WGS) entry which is preliminary data.</text>
</comment>
<reference evidence="1 2" key="1">
    <citation type="journal article" date="2012" name="J. Bacteriol.">
        <title>Genome sequence of proteorhodopsin-containing sea ice bacterium Glaciecola punicea ACAM 611T.</title>
        <authorList>
            <person name="Qin Q.-L."/>
            <person name="Xie B.-B."/>
            <person name="Shu Y.-L."/>
            <person name="Rong J.-C."/>
            <person name="Zhao D.-L."/>
            <person name="Zhang X.-Y."/>
            <person name="Chen X.-L."/>
            <person name="Zhou B.-C."/>
            <person name="Zhanga Y.-Z."/>
        </authorList>
    </citation>
    <scope>NUCLEOTIDE SEQUENCE [LARGE SCALE GENOMIC DNA]</scope>
    <source>
        <strain evidence="1 2">ACAM 611</strain>
    </source>
</reference>
<evidence type="ECO:0000313" key="2">
    <source>
        <dbReference type="Proteomes" id="UP000053586"/>
    </source>
</evidence>
<dbReference type="STRING" id="56804.BAE46_10880"/>
<protein>
    <submittedName>
        <fullName evidence="1">Uncharacterized protein</fullName>
    </submittedName>
</protein>
<gene>
    <name evidence="1" type="ORF">GPUN_2157</name>
</gene>
<reference evidence="1 2" key="2">
    <citation type="journal article" date="2017" name="Antonie Van Leeuwenhoek">
        <title>Rhizobium rhizosphaerae sp. nov., a novel species isolated from rice rhizosphere.</title>
        <authorList>
            <person name="Zhao J.J."/>
            <person name="Zhang J."/>
            <person name="Zhang R.J."/>
            <person name="Zhang C.W."/>
            <person name="Yin H.Q."/>
            <person name="Zhang X.X."/>
        </authorList>
    </citation>
    <scope>NUCLEOTIDE SEQUENCE [LARGE SCALE GENOMIC DNA]</scope>
    <source>
        <strain evidence="1 2">ACAM 611</strain>
    </source>
</reference>
<dbReference type="OrthoDB" id="6228303at2"/>
<accession>H5TD95</accession>
<dbReference type="EMBL" id="BAET01000026">
    <property type="protein sequence ID" value="GAB56272.1"/>
    <property type="molecule type" value="Genomic_DNA"/>
</dbReference>
<name>H5TD95_9ALTE</name>
<organism evidence="1 2">
    <name type="scientific">Glaciecola punicea ACAM 611</name>
    <dbReference type="NCBI Taxonomy" id="1121923"/>
    <lineage>
        <taxon>Bacteria</taxon>
        <taxon>Pseudomonadati</taxon>
        <taxon>Pseudomonadota</taxon>
        <taxon>Gammaproteobacteria</taxon>
        <taxon>Alteromonadales</taxon>
        <taxon>Alteromonadaceae</taxon>
        <taxon>Glaciecola</taxon>
    </lineage>
</organism>
<dbReference type="RefSeq" id="WP_006006250.1">
    <property type="nucleotide sequence ID" value="NZ_BAET01000026.1"/>
</dbReference>
<dbReference type="Proteomes" id="UP000053586">
    <property type="component" value="Unassembled WGS sequence"/>
</dbReference>
<proteinExistence type="predicted"/>
<dbReference type="AlphaFoldDB" id="H5TD95"/>